<accession>A0A0W8FS57</accession>
<dbReference type="SUPFAM" id="SSF57802">
    <property type="entry name" value="Rubredoxin-like"/>
    <property type="match status" value="1"/>
</dbReference>
<sequence>MTDQKTSIPENTWKCSNCGNTVVEIQPPESCPVCKQKCEFLNVTCYQPDCGFVGMDKRLK</sequence>
<protein>
    <recommendedName>
        <fullName evidence="1">Rubrerythrin rubredoxin-like domain-containing protein</fullName>
    </recommendedName>
</protein>
<dbReference type="InterPro" id="IPR048574">
    <property type="entry name" value="RUBY_RBDX"/>
</dbReference>
<organism evidence="2">
    <name type="scientific">hydrocarbon metagenome</name>
    <dbReference type="NCBI Taxonomy" id="938273"/>
    <lineage>
        <taxon>unclassified sequences</taxon>
        <taxon>metagenomes</taxon>
        <taxon>ecological metagenomes</taxon>
    </lineage>
</organism>
<evidence type="ECO:0000313" key="2">
    <source>
        <dbReference type="EMBL" id="KUG23749.1"/>
    </source>
</evidence>
<name>A0A0W8FS57_9ZZZZ</name>
<reference evidence="2" key="1">
    <citation type="journal article" date="2015" name="Proc. Natl. Acad. Sci. U.S.A.">
        <title>Networks of energetic and metabolic interactions define dynamics in microbial communities.</title>
        <authorList>
            <person name="Embree M."/>
            <person name="Liu J.K."/>
            <person name="Al-Bassam M.M."/>
            <person name="Zengler K."/>
        </authorList>
    </citation>
    <scope>NUCLEOTIDE SEQUENCE</scope>
</reference>
<dbReference type="Gene3D" id="2.20.28.10">
    <property type="match status" value="1"/>
</dbReference>
<proteinExistence type="predicted"/>
<evidence type="ECO:0000259" key="1">
    <source>
        <dbReference type="Pfam" id="PF21349"/>
    </source>
</evidence>
<comment type="caution">
    <text evidence="2">The sequence shown here is derived from an EMBL/GenBank/DDBJ whole genome shotgun (WGS) entry which is preliminary data.</text>
</comment>
<gene>
    <name evidence="2" type="ORF">ASZ90_006435</name>
</gene>
<dbReference type="Pfam" id="PF21349">
    <property type="entry name" value="RUBY_RBDX"/>
    <property type="match status" value="1"/>
</dbReference>
<dbReference type="AlphaFoldDB" id="A0A0W8FS57"/>
<feature type="domain" description="Rubrerythrin rubredoxin-like" evidence="1">
    <location>
        <begin position="13"/>
        <end position="39"/>
    </location>
</feature>
<dbReference type="EMBL" id="LNQE01000888">
    <property type="protein sequence ID" value="KUG23749.1"/>
    <property type="molecule type" value="Genomic_DNA"/>
</dbReference>